<dbReference type="InterPro" id="IPR013525">
    <property type="entry name" value="ABC2_TM"/>
</dbReference>
<evidence type="ECO:0000313" key="7">
    <source>
        <dbReference type="EMBL" id="MFC0082467.1"/>
    </source>
</evidence>
<organism evidence="7 8">
    <name type="scientific">Aciditerrimonas ferrireducens</name>
    <dbReference type="NCBI Taxonomy" id="667306"/>
    <lineage>
        <taxon>Bacteria</taxon>
        <taxon>Bacillati</taxon>
        <taxon>Actinomycetota</taxon>
        <taxon>Acidimicrobiia</taxon>
        <taxon>Acidimicrobiales</taxon>
        <taxon>Acidimicrobiaceae</taxon>
        <taxon>Aciditerrimonas</taxon>
    </lineage>
</organism>
<keyword evidence="4 5" id="KW-0472">Membrane</keyword>
<gene>
    <name evidence="7" type="ORF">ACFFRE_10030</name>
</gene>
<dbReference type="PROSITE" id="PS51012">
    <property type="entry name" value="ABC_TM2"/>
    <property type="match status" value="1"/>
</dbReference>
<dbReference type="InterPro" id="IPR000412">
    <property type="entry name" value="ABC_2_transport"/>
</dbReference>
<dbReference type="InterPro" id="IPR051784">
    <property type="entry name" value="Nod_factor_ABC_transporter"/>
</dbReference>
<evidence type="ECO:0000313" key="8">
    <source>
        <dbReference type="Proteomes" id="UP001589788"/>
    </source>
</evidence>
<feature type="transmembrane region" description="Helical" evidence="5">
    <location>
        <begin position="59"/>
        <end position="78"/>
    </location>
</feature>
<keyword evidence="5" id="KW-0813">Transport</keyword>
<evidence type="ECO:0000259" key="6">
    <source>
        <dbReference type="PROSITE" id="PS51012"/>
    </source>
</evidence>
<comment type="subcellular location">
    <subcellularLocation>
        <location evidence="5">Cell membrane</location>
        <topology evidence="5">Multi-pass membrane protein</topology>
    </subcellularLocation>
    <subcellularLocation>
        <location evidence="1">Membrane</location>
        <topology evidence="1">Multi-pass membrane protein</topology>
    </subcellularLocation>
</comment>
<keyword evidence="2 5" id="KW-0812">Transmembrane</keyword>
<feature type="transmembrane region" description="Helical" evidence="5">
    <location>
        <begin position="162"/>
        <end position="182"/>
    </location>
</feature>
<feature type="transmembrane region" description="Helical" evidence="5">
    <location>
        <begin position="220"/>
        <end position="240"/>
    </location>
</feature>
<evidence type="ECO:0000256" key="1">
    <source>
        <dbReference type="ARBA" id="ARBA00004141"/>
    </source>
</evidence>
<proteinExistence type="inferred from homology"/>
<dbReference type="PANTHER" id="PTHR43229">
    <property type="entry name" value="NODULATION PROTEIN J"/>
    <property type="match status" value="1"/>
</dbReference>
<comment type="similarity">
    <text evidence="5">Belongs to the ABC-2 integral membrane protein family.</text>
</comment>
<protein>
    <recommendedName>
        <fullName evidence="5">Transport permease protein</fullName>
    </recommendedName>
</protein>
<evidence type="ECO:0000256" key="2">
    <source>
        <dbReference type="ARBA" id="ARBA00022692"/>
    </source>
</evidence>
<dbReference type="InterPro" id="IPR047817">
    <property type="entry name" value="ABC2_TM_bact-type"/>
</dbReference>
<dbReference type="PIRSF" id="PIRSF006648">
    <property type="entry name" value="DrrB"/>
    <property type="match status" value="1"/>
</dbReference>
<feature type="domain" description="ABC transmembrane type-2" evidence="6">
    <location>
        <begin position="22"/>
        <end position="243"/>
    </location>
</feature>
<dbReference type="PANTHER" id="PTHR43229:SF2">
    <property type="entry name" value="NODULATION PROTEIN J"/>
    <property type="match status" value="1"/>
</dbReference>
<keyword evidence="8" id="KW-1185">Reference proteome</keyword>
<sequence>MRARRFLAQLGVELTLTARRGESLVLTILIPVVLLAFLAEVHLLPTGPGKPVSFLAPGILALAVMSTAFTNLAIATGFERGYGFLKRLGATPLGRPALLAAKLAAVLAIEVVQVLVLVAVALGLGWSPVGGEAPAALGVVLLATAGFGGLGLLFAGTLRPEVNLAAANGVWLVLLLVSGMLAPLRRFPGWLAGIARVLPSAALADGLHRTLSLGSSVPTWAWVVLAVWALAAPLAAAATFRWE</sequence>
<dbReference type="EMBL" id="JBHLYQ010000105">
    <property type="protein sequence ID" value="MFC0082467.1"/>
    <property type="molecule type" value="Genomic_DNA"/>
</dbReference>
<dbReference type="RefSeq" id="WP_377790060.1">
    <property type="nucleotide sequence ID" value="NZ_JBHLYQ010000105.1"/>
</dbReference>
<keyword evidence="3 5" id="KW-1133">Transmembrane helix</keyword>
<dbReference type="Pfam" id="PF01061">
    <property type="entry name" value="ABC2_membrane"/>
    <property type="match status" value="1"/>
</dbReference>
<feature type="transmembrane region" description="Helical" evidence="5">
    <location>
        <begin position="21"/>
        <end position="39"/>
    </location>
</feature>
<feature type="transmembrane region" description="Helical" evidence="5">
    <location>
        <begin position="99"/>
        <end position="123"/>
    </location>
</feature>
<dbReference type="Proteomes" id="UP001589788">
    <property type="component" value="Unassembled WGS sequence"/>
</dbReference>
<evidence type="ECO:0000256" key="3">
    <source>
        <dbReference type="ARBA" id="ARBA00022989"/>
    </source>
</evidence>
<feature type="transmembrane region" description="Helical" evidence="5">
    <location>
        <begin position="135"/>
        <end position="155"/>
    </location>
</feature>
<comment type="caution">
    <text evidence="7">The sequence shown here is derived from an EMBL/GenBank/DDBJ whole genome shotgun (WGS) entry which is preliminary data.</text>
</comment>
<keyword evidence="5" id="KW-1003">Cell membrane</keyword>
<reference evidence="7 8" key="1">
    <citation type="submission" date="2024-09" db="EMBL/GenBank/DDBJ databases">
        <authorList>
            <person name="Sun Q."/>
            <person name="Mori K."/>
        </authorList>
    </citation>
    <scope>NUCLEOTIDE SEQUENCE [LARGE SCALE GENOMIC DNA]</scope>
    <source>
        <strain evidence="7 8">JCM 15389</strain>
    </source>
</reference>
<accession>A0ABV6C8A3</accession>
<evidence type="ECO:0000256" key="5">
    <source>
        <dbReference type="RuleBase" id="RU361157"/>
    </source>
</evidence>
<evidence type="ECO:0000256" key="4">
    <source>
        <dbReference type="ARBA" id="ARBA00023136"/>
    </source>
</evidence>
<name>A0ABV6C8A3_9ACTN</name>